<dbReference type="PANTHER" id="PTHR45789">
    <property type="entry name" value="FI18025P1"/>
    <property type="match status" value="1"/>
</dbReference>
<reference evidence="12" key="2">
    <citation type="submission" date="2025-08" db="UniProtKB">
        <authorList>
            <consortium name="Ensembl"/>
        </authorList>
    </citation>
    <scope>IDENTIFICATION</scope>
</reference>
<dbReference type="GO" id="GO:0005634">
    <property type="term" value="C:nucleus"/>
    <property type="evidence" value="ECO:0007669"/>
    <property type="project" value="UniProtKB-SubCell"/>
</dbReference>
<feature type="DNA-binding region" description="HMG box" evidence="8">
    <location>
        <begin position="145"/>
        <end position="226"/>
    </location>
</feature>
<dbReference type="GO" id="GO:0045165">
    <property type="term" value="P:cell fate commitment"/>
    <property type="evidence" value="ECO:0007669"/>
    <property type="project" value="TreeGrafter"/>
</dbReference>
<dbReference type="EMBL" id="AJFE02072413">
    <property type="status" value="NOT_ANNOTATED_CDS"/>
    <property type="molecule type" value="Genomic_DNA"/>
</dbReference>
<protein>
    <recommendedName>
        <fullName evidence="11">HMG box domain-containing protein</fullName>
    </recommendedName>
</protein>
<evidence type="ECO:0000259" key="11">
    <source>
        <dbReference type="PROSITE" id="PS50118"/>
    </source>
</evidence>
<reference evidence="12" key="3">
    <citation type="submission" date="2025-09" db="UniProtKB">
        <authorList>
            <consortium name="Ensembl"/>
        </authorList>
    </citation>
    <scope>IDENTIFICATION</scope>
</reference>
<dbReference type="GO" id="GO:0000981">
    <property type="term" value="F:DNA-binding transcription factor activity, RNA polymerase II-specific"/>
    <property type="evidence" value="ECO:0007669"/>
    <property type="project" value="TreeGrafter"/>
</dbReference>
<evidence type="ECO:0000313" key="13">
    <source>
        <dbReference type="Proteomes" id="UP000240080"/>
    </source>
</evidence>
<feature type="domain" description="HMG box" evidence="11">
    <location>
        <begin position="145"/>
        <end position="226"/>
    </location>
</feature>
<dbReference type="GO" id="GO:0000978">
    <property type="term" value="F:RNA polymerase II cis-regulatory region sequence-specific DNA binding"/>
    <property type="evidence" value="ECO:0007669"/>
    <property type="project" value="TreeGrafter"/>
</dbReference>
<dbReference type="InterPro" id="IPR051356">
    <property type="entry name" value="SOX/SOX-like_TF"/>
</dbReference>
<evidence type="ECO:0000256" key="4">
    <source>
        <dbReference type="ARBA" id="ARBA00023054"/>
    </source>
</evidence>
<dbReference type="STRING" id="9597.ENSPPAP00000012709"/>
<evidence type="ECO:0000256" key="10">
    <source>
        <dbReference type="SAM" id="MobiDB-lite"/>
    </source>
</evidence>
<dbReference type="Gene3D" id="1.10.30.10">
    <property type="entry name" value="High mobility group box domain"/>
    <property type="match status" value="1"/>
</dbReference>
<dbReference type="InterPro" id="IPR009071">
    <property type="entry name" value="HMG_box_dom"/>
</dbReference>
<accession>A0A2R9A5Y2</accession>
<evidence type="ECO:0000256" key="3">
    <source>
        <dbReference type="ARBA" id="ARBA00023015"/>
    </source>
</evidence>
<dbReference type="GeneTree" id="ENSGT00940000156122"/>
<dbReference type="AlphaFoldDB" id="A0A2R9A5Y2"/>
<dbReference type="InterPro" id="IPR036910">
    <property type="entry name" value="HMG_box_dom_sf"/>
</dbReference>
<dbReference type="PANTHER" id="PTHR45789:SF3">
    <property type="entry name" value="TRANSCRIPTION FACTOR SOX-5"/>
    <property type="match status" value="1"/>
</dbReference>
<evidence type="ECO:0000256" key="5">
    <source>
        <dbReference type="ARBA" id="ARBA00023125"/>
    </source>
</evidence>
<organism evidence="12 13">
    <name type="scientific">Pan paniscus</name>
    <name type="common">Pygmy chimpanzee</name>
    <name type="synonym">Bonobo</name>
    <dbReference type="NCBI Taxonomy" id="9597"/>
    <lineage>
        <taxon>Eukaryota</taxon>
        <taxon>Metazoa</taxon>
        <taxon>Chordata</taxon>
        <taxon>Craniata</taxon>
        <taxon>Vertebrata</taxon>
        <taxon>Euteleostomi</taxon>
        <taxon>Mammalia</taxon>
        <taxon>Eutheria</taxon>
        <taxon>Euarchontoglires</taxon>
        <taxon>Primates</taxon>
        <taxon>Haplorrhini</taxon>
        <taxon>Catarrhini</taxon>
        <taxon>Hominidae</taxon>
        <taxon>Pan</taxon>
    </lineage>
</organism>
<keyword evidence="3" id="KW-0805">Transcription regulation</keyword>
<dbReference type="GO" id="GO:0032332">
    <property type="term" value="P:positive regulation of chondrocyte differentiation"/>
    <property type="evidence" value="ECO:0007669"/>
    <property type="project" value="TreeGrafter"/>
</dbReference>
<feature type="region of interest" description="Disordered" evidence="10">
    <location>
        <begin position="14"/>
        <end position="37"/>
    </location>
</feature>
<dbReference type="SMART" id="SM00398">
    <property type="entry name" value="HMG"/>
    <property type="match status" value="1"/>
</dbReference>
<evidence type="ECO:0000256" key="1">
    <source>
        <dbReference type="ARBA" id="ARBA00004123"/>
    </source>
</evidence>
<evidence type="ECO:0000256" key="2">
    <source>
        <dbReference type="ARBA" id="ARBA00022782"/>
    </source>
</evidence>
<dbReference type="OMA" id="IVYLNDH"/>
<feature type="coiled-coil region" evidence="9">
    <location>
        <begin position="69"/>
        <end position="96"/>
    </location>
</feature>
<keyword evidence="4 9" id="KW-0175">Coiled coil</keyword>
<comment type="subcellular location">
    <subcellularLocation>
        <location evidence="1">Nucleus</location>
    </subcellularLocation>
</comment>
<evidence type="ECO:0000313" key="12">
    <source>
        <dbReference type="Ensembl" id="ENSPPAP00000012709.1"/>
    </source>
</evidence>
<dbReference type="SUPFAM" id="SSF47095">
    <property type="entry name" value="HMG-box"/>
    <property type="match status" value="1"/>
</dbReference>
<keyword evidence="7 8" id="KW-0539">Nucleus</keyword>
<dbReference type="Ensembl" id="ENSPPAT00000035375.1">
    <property type="protein sequence ID" value="ENSPPAP00000012709.1"/>
    <property type="gene ID" value="ENSPPAG00000029533.1"/>
</dbReference>
<keyword evidence="13" id="KW-1185">Reference proteome</keyword>
<dbReference type="Proteomes" id="UP000240080">
    <property type="component" value="Chromosome 8"/>
</dbReference>
<evidence type="ECO:0000256" key="8">
    <source>
        <dbReference type="PROSITE-ProRule" id="PRU00267"/>
    </source>
</evidence>
<name>A0A2R9A5Y2_PANPA</name>
<keyword evidence="5 8" id="KW-0238">DNA-binding</keyword>
<sequence>MCIQDELAQLLNLSAKPKTSDGKSPTSPTSPHMPALRINSGAGPFKACVAAAFGSPSARVSTIVYLNDHDAVTKAIQEARQMKEQLRREKQVLYGKVAVVNSLGLYNCWTEKDKTTVEDSDGSAGVSESRIYRESKGRGSNEPLIKRPMNAFMIWAKDEQRKILQVFPDMHDSNISKILGSHWKEQAHLGKQHLEKYPDYEYKPRPKCTCLTDDKKLHIGEYEAIMHNRRQEMRQYFNVGQQAQIPIATAGVVYHGAITMAGMPSPHLPSEHSSLSSSPEPGMPVIQSTFMKGEEPHIKEEIEAEDINGEIYDEYGSDKENHIAGKAN</sequence>
<evidence type="ECO:0000256" key="6">
    <source>
        <dbReference type="ARBA" id="ARBA00023163"/>
    </source>
</evidence>
<evidence type="ECO:0000256" key="9">
    <source>
        <dbReference type="SAM" id="Coils"/>
    </source>
</evidence>
<dbReference type="PROSITE" id="PS50118">
    <property type="entry name" value="HMG_BOX_2"/>
    <property type="match status" value="1"/>
</dbReference>
<proteinExistence type="predicted"/>
<keyword evidence="6" id="KW-0804">Transcription</keyword>
<evidence type="ECO:0000256" key="7">
    <source>
        <dbReference type="ARBA" id="ARBA00023242"/>
    </source>
</evidence>
<keyword evidence="2" id="KW-0221">Differentiation</keyword>
<dbReference type="Pfam" id="PF00505">
    <property type="entry name" value="HMG_box"/>
    <property type="match status" value="1"/>
</dbReference>
<reference evidence="12 13" key="1">
    <citation type="journal article" date="2012" name="Nature">
        <title>The bonobo genome compared with the chimpanzee and human genomes.</title>
        <authorList>
            <person name="Prufer K."/>
            <person name="Munch K."/>
            <person name="Hellmann I."/>
            <person name="Akagi K."/>
            <person name="Miller J.R."/>
            <person name="Walenz B."/>
            <person name="Koren S."/>
            <person name="Sutton G."/>
            <person name="Kodira C."/>
            <person name="Winer R."/>
            <person name="Knight J.R."/>
            <person name="Mullikin J.C."/>
            <person name="Meader S.J."/>
            <person name="Ponting C.P."/>
            <person name="Lunter G."/>
            <person name="Higashino S."/>
            <person name="Hobolth A."/>
            <person name="Dutheil J."/>
            <person name="Karakoc E."/>
            <person name="Alkan C."/>
            <person name="Sajjadian S."/>
            <person name="Catacchio C.R."/>
            <person name="Ventura M."/>
            <person name="Marques-Bonet T."/>
            <person name="Eichler E.E."/>
            <person name="Andre C."/>
            <person name="Atencia R."/>
            <person name="Mugisha L."/>
            <person name="Junhold J."/>
            <person name="Patterson N."/>
            <person name="Siebauer M."/>
            <person name="Good J.M."/>
            <person name="Fischer A."/>
            <person name="Ptak S.E."/>
            <person name="Lachmann M."/>
            <person name="Symer D.E."/>
            <person name="Mailund T."/>
            <person name="Schierup M.H."/>
            <person name="Andres A.M."/>
            <person name="Kelso J."/>
            <person name="Paabo S."/>
        </authorList>
    </citation>
    <scope>NUCLEOTIDE SEQUENCE [LARGE SCALE GENOMIC DNA]</scope>
</reference>